<dbReference type="PANTHER" id="PTHR36587">
    <property type="entry name" value="EXPRESSION SITE-ASSOCIATED GENE 3 (ESAG3)-LIKE PROTEIN"/>
    <property type="match status" value="1"/>
</dbReference>
<dbReference type="PANTHER" id="PTHR36587:SF2">
    <property type="entry name" value="EXPRESSION SITE-ASSOCIATED GENE 3 (ESAG3)-LIKE PROTEIN"/>
    <property type="match status" value="1"/>
</dbReference>
<accession>A0A5N6KUY9</accession>
<name>A0A5N6KUY9_9ROSI</name>
<proteinExistence type="predicted"/>
<evidence type="ECO:0000313" key="1">
    <source>
        <dbReference type="EMBL" id="KAB8346167.1"/>
    </source>
</evidence>
<dbReference type="CDD" id="cd22997">
    <property type="entry name" value="GT_LH"/>
    <property type="match status" value="1"/>
</dbReference>
<evidence type="ECO:0000313" key="2">
    <source>
        <dbReference type="Proteomes" id="UP000327013"/>
    </source>
</evidence>
<gene>
    <name evidence="1" type="ORF">FH972_023213</name>
</gene>
<protein>
    <submittedName>
        <fullName evidence="1">Uncharacterized protein</fullName>
    </submittedName>
</protein>
<sequence>MPRRPAWPKQARASQWRKCSPLGVQASCLACTSQTQKGEFQERDQMPSAPRRVSIAKYGHGQMAADGAPWQALLIGPPTRSRWLCICGCNADASMRAAPPPLKKSSCVGESMRRGVASLGCAGWAAFRGRQRPLSRRHLGSFNRLLDTRARLTVSRLSSPTGARFKEDACAGQITRRAPSVILRPQPCLPIARLRPCFSTATSLLSPMALLPGPRLVAAQHWLRHGGNPSRRKVLLPALIALIWFLFFPSTLPDAAEPDTRSRLEDDVEDQKIHLLIPAAEPDAELCKCILTSHILGYPTPTLIGWNKTIEDPDHDWRMDGNHIAKIVAIQNYFGSRKPAEEDVLLVVDGYDTWFQLPPSVLLSRFHRINAENLQRTRAYVGPSAADEEDIQQAVIFSAQKECGAASIVHWDINRHPMCYSVPQSPMRRDLYGRGTDAMAGPAHNLSTKLRPKFLSSGFIMGRAVEMANLIDAAHYLVHEMDHGGSDQLIFAKLFGEQSWRREYVRRWHMSKLGRAYDSFKRVLGISAPSPLDVDPAHPDHVPMSTSKSPPPELGIGLDYGLEMVNTAVWSEFDGRFLVHDSTKSLYQQQVDAGVDVSPPRLKAPLPKDILSAKPPFQLLQAGGKNVESNAEVIATPWSDVPLYTNTFTGSVPVALHLNGNPRMRQLIWHLMWYHSRLRDLLIARAHVGEIGAFDDDGHFLKWNTLCKDFHAEVFRDDFG</sequence>
<dbReference type="EMBL" id="VIBQ01000013">
    <property type="protein sequence ID" value="KAB8346167.1"/>
    <property type="molecule type" value="Genomic_DNA"/>
</dbReference>
<organism evidence="1 2">
    <name type="scientific">Carpinus fangiana</name>
    <dbReference type="NCBI Taxonomy" id="176857"/>
    <lineage>
        <taxon>Eukaryota</taxon>
        <taxon>Viridiplantae</taxon>
        <taxon>Streptophyta</taxon>
        <taxon>Embryophyta</taxon>
        <taxon>Tracheophyta</taxon>
        <taxon>Spermatophyta</taxon>
        <taxon>Magnoliopsida</taxon>
        <taxon>eudicotyledons</taxon>
        <taxon>Gunneridae</taxon>
        <taxon>Pentapetalae</taxon>
        <taxon>rosids</taxon>
        <taxon>fabids</taxon>
        <taxon>Fagales</taxon>
        <taxon>Betulaceae</taxon>
        <taxon>Carpinus</taxon>
    </lineage>
</organism>
<dbReference type="AlphaFoldDB" id="A0A5N6KUY9"/>
<dbReference type="Proteomes" id="UP000327013">
    <property type="component" value="Unassembled WGS sequence"/>
</dbReference>
<keyword evidence="2" id="KW-1185">Reference proteome</keyword>
<reference evidence="1 2" key="1">
    <citation type="submission" date="2019-06" db="EMBL/GenBank/DDBJ databases">
        <title>A chromosomal-level reference genome of Carpinus fangiana (Coryloideae, Betulaceae).</title>
        <authorList>
            <person name="Yang X."/>
            <person name="Wang Z."/>
            <person name="Zhang L."/>
            <person name="Hao G."/>
            <person name="Liu J."/>
            <person name="Yang Y."/>
        </authorList>
    </citation>
    <scope>NUCLEOTIDE SEQUENCE [LARGE SCALE GENOMIC DNA]</scope>
    <source>
        <strain evidence="1">Cfa_2016G</strain>
        <tissue evidence="1">Leaf</tissue>
    </source>
</reference>
<comment type="caution">
    <text evidence="1">The sequence shown here is derived from an EMBL/GenBank/DDBJ whole genome shotgun (WGS) entry which is preliminary data.</text>
</comment>
<dbReference type="OrthoDB" id="422736at2759"/>